<evidence type="ECO:0000256" key="1">
    <source>
        <dbReference type="SAM" id="Phobius"/>
    </source>
</evidence>
<reference evidence="2" key="2">
    <citation type="submission" date="2023-07" db="EMBL/GenBank/DDBJ databases">
        <authorList>
            <consortium name="Lawrence Berkeley National Laboratory"/>
            <person name="Haridas S."/>
            <person name="Hensen N."/>
            <person name="Bonometti L."/>
            <person name="Westerberg I."/>
            <person name="Brannstrom I.O."/>
            <person name="Guillou S."/>
            <person name="Cros-Aarteil S."/>
            <person name="Calhoun S."/>
            <person name="Kuo A."/>
            <person name="Mondo S."/>
            <person name="Pangilinan J."/>
            <person name="Riley R."/>
            <person name="LaButti K."/>
            <person name="Andreopoulos B."/>
            <person name="Lipzen A."/>
            <person name="Chen C."/>
            <person name="Yanf M."/>
            <person name="Daum C."/>
            <person name="Ng V."/>
            <person name="Clum A."/>
            <person name="Steindorff A."/>
            <person name="Ohm R."/>
            <person name="Martin F."/>
            <person name="Silar P."/>
            <person name="Natvig D."/>
            <person name="Lalanne C."/>
            <person name="Gautier V."/>
            <person name="Ament-velasquez S.L."/>
            <person name="Kruys A."/>
            <person name="Hutchinson M.I."/>
            <person name="Powell A.J."/>
            <person name="Barry K."/>
            <person name="Miller A.N."/>
            <person name="Grigoriev I.V."/>
            <person name="Debuchy R."/>
            <person name="Gladieux P."/>
            <person name="Thoren M.H."/>
            <person name="Johannesson H."/>
        </authorList>
    </citation>
    <scope>NUCLEOTIDE SEQUENCE</scope>
    <source>
        <strain evidence="2">FGSC 1904</strain>
    </source>
</reference>
<sequence length="180" mass="20681">MRNPLSVSDSTPTYTYLHLPTPTYTYLHLLLMQSNVILLVLGKEKSARVPLRMSREKERMTWRGWRGWEGVERGKDIIQLDLIPRKQQCIIATRPSWFVRSSDSSRPSISPSVRRAVRPVPSLLLPRATIGDDENNTVTKWYLGGRKMRERERLPRENIPSSPSTHGFLCSAFCVPKPLP</sequence>
<reference evidence="2" key="1">
    <citation type="journal article" date="2023" name="Mol. Phylogenet. Evol.">
        <title>Genome-scale phylogeny and comparative genomics of the fungal order Sordariales.</title>
        <authorList>
            <person name="Hensen N."/>
            <person name="Bonometti L."/>
            <person name="Westerberg I."/>
            <person name="Brannstrom I.O."/>
            <person name="Guillou S."/>
            <person name="Cros-Aarteil S."/>
            <person name="Calhoun S."/>
            <person name="Haridas S."/>
            <person name="Kuo A."/>
            <person name="Mondo S."/>
            <person name="Pangilinan J."/>
            <person name="Riley R."/>
            <person name="LaButti K."/>
            <person name="Andreopoulos B."/>
            <person name="Lipzen A."/>
            <person name="Chen C."/>
            <person name="Yan M."/>
            <person name="Daum C."/>
            <person name="Ng V."/>
            <person name="Clum A."/>
            <person name="Steindorff A."/>
            <person name="Ohm R.A."/>
            <person name="Martin F."/>
            <person name="Silar P."/>
            <person name="Natvig D.O."/>
            <person name="Lalanne C."/>
            <person name="Gautier V."/>
            <person name="Ament-Velasquez S.L."/>
            <person name="Kruys A."/>
            <person name="Hutchinson M.I."/>
            <person name="Powell A.J."/>
            <person name="Barry K."/>
            <person name="Miller A.N."/>
            <person name="Grigoriev I.V."/>
            <person name="Debuchy R."/>
            <person name="Gladieux P."/>
            <person name="Hiltunen Thoren M."/>
            <person name="Johannesson H."/>
        </authorList>
    </citation>
    <scope>NUCLEOTIDE SEQUENCE</scope>
    <source>
        <strain evidence="2">FGSC 1904</strain>
    </source>
</reference>
<accession>A0AAE0PF58</accession>
<evidence type="ECO:0000313" key="3">
    <source>
        <dbReference type="Proteomes" id="UP001281003"/>
    </source>
</evidence>
<comment type="caution">
    <text evidence="2">The sequence shown here is derived from an EMBL/GenBank/DDBJ whole genome shotgun (WGS) entry which is preliminary data.</text>
</comment>
<dbReference type="EMBL" id="JAUTDP010000006">
    <property type="protein sequence ID" value="KAK3398881.1"/>
    <property type="molecule type" value="Genomic_DNA"/>
</dbReference>
<feature type="transmembrane region" description="Helical" evidence="1">
    <location>
        <begin position="24"/>
        <end position="42"/>
    </location>
</feature>
<evidence type="ECO:0000313" key="2">
    <source>
        <dbReference type="EMBL" id="KAK3398881.1"/>
    </source>
</evidence>
<protein>
    <submittedName>
        <fullName evidence="2">Uncharacterized protein</fullName>
    </submittedName>
</protein>
<keyword evidence="1" id="KW-1133">Transmembrane helix</keyword>
<dbReference type="Proteomes" id="UP001281003">
    <property type="component" value="Unassembled WGS sequence"/>
</dbReference>
<keyword evidence="1" id="KW-0812">Transmembrane</keyword>
<keyword evidence="1" id="KW-0472">Membrane</keyword>
<gene>
    <name evidence="2" type="ORF">B0T20DRAFT_412222</name>
</gene>
<proteinExistence type="predicted"/>
<organism evidence="2 3">
    <name type="scientific">Sordaria brevicollis</name>
    <dbReference type="NCBI Taxonomy" id="83679"/>
    <lineage>
        <taxon>Eukaryota</taxon>
        <taxon>Fungi</taxon>
        <taxon>Dikarya</taxon>
        <taxon>Ascomycota</taxon>
        <taxon>Pezizomycotina</taxon>
        <taxon>Sordariomycetes</taxon>
        <taxon>Sordariomycetidae</taxon>
        <taxon>Sordariales</taxon>
        <taxon>Sordariaceae</taxon>
        <taxon>Sordaria</taxon>
    </lineage>
</organism>
<keyword evidence="3" id="KW-1185">Reference proteome</keyword>
<name>A0AAE0PF58_SORBR</name>
<dbReference type="AlphaFoldDB" id="A0AAE0PF58"/>